<gene>
    <name evidence="2" type="ORF">ACFSBL_03130</name>
</gene>
<organism evidence="2 3">
    <name type="scientific">Haloarchaeobius litoreus</name>
    <dbReference type="NCBI Taxonomy" id="755306"/>
    <lineage>
        <taxon>Archaea</taxon>
        <taxon>Methanobacteriati</taxon>
        <taxon>Methanobacteriota</taxon>
        <taxon>Stenosarchaea group</taxon>
        <taxon>Halobacteria</taxon>
        <taxon>Halobacteriales</taxon>
        <taxon>Halorubellaceae</taxon>
        <taxon>Haloarchaeobius</taxon>
    </lineage>
</organism>
<dbReference type="Proteomes" id="UP001597034">
    <property type="component" value="Unassembled WGS sequence"/>
</dbReference>
<protein>
    <submittedName>
        <fullName evidence="2">Uncharacterized protein</fullName>
    </submittedName>
</protein>
<dbReference type="AlphaFoldDB" id="A0ABD6DH39"/>
<sequence length="436" mass="48351">MSEKHPEITDALDSTWSYSTNEESDNLGDSAEKTANGDISPSFDTIRTTVLDEFDDRIWLALEGVLSAQATLLLADVEACTGIVITGASGTGKTTLLRFIEDMTYDGEDLVYKCDDFTHAAFVSHDTSKDEEELAEIDLLPQIQNLTLAAMDMNTWFSGSEEKVKKNLSYFARVMDGNGLTRNTGGHGQRGYEGDYRFVLAGATTPIQSRVWDVMGNVGNRLLFHEMPRKDNLEAVTDDVFGDTEYKEKVARCRSVVGSFMKELWQTHGGYGSVSWQTKASNEVQEAIAYLANLVSHARAPVEQVGGQVEPQREGAHRVMMALKHLARGHAFLCGRTRVKMDDVEVCARVALSTMHRKRRGIIRAVVDPTTAPEMTASEIETHDATEASRKTILKRMNLLNDLDIGLVTKRNTGRDTTVFVLAADFAWPDQLPFPE</sequence>
<feature type="region of interest" description="Disordered" evidence="1">
    <location>
        <begin position="1"/>
        <end position="36"/>
    </location>
</feature>
<name>A0ABD6DH39_9EURY</name>
<evidence type="ECO:0000256" key="1">
    <source>
        <dbReference type="SAM" id="MobiDB-lite"/>
    </source>
</evidence>
<dbReference type="EMBL" id="JBHUDO010000001">
    <property type="protein sequence ID" value="MFD1644667.1"/>
    <property type="molecule type" value="Genomic_DNA"/>
</dbReference>
<dbReference type="RefSeq" id="WP_256399926.1">
    <property type="nucleotide sequence ID" value="NZ_JANHJR010000002.1"/>
</dbReference>
<accession>A0ABD6DH39</accession>
<evidence type="ECO:0000313" key="3">
    <source>
        <dbReference type="Proteomes" id="UP001597034"/>
    </source>
</evidence>
<evidence type="ECO:0000313" key="2">
    <source>
        <dbReference type="EMBL" id="MFD1644667.1"/>
    </source>
</evidence>
<reference evidence="2 3" key="1">
    <citation type="journal article" date="2019" name="Int. J. Syst. Evol. Microbiol.">
        <title>The Global Catalogue of Microorganisms (GCM) 10K type strain sequencing project: providing services to taxonomists for standard genome sequencing and annotation.</title>
        <authorList>
            <consortium name="The Broad Institute Genomics Platform"/>
            <consortium name="The Broad Institute Genome Sequencing Center for Infectious Disease"/>
            <person name="Wu L."/>
            <person name="Ma J."/>
        </authorList>
    </citation>
    <scope>NUCLEOTIDE SEQUENCE [LARGE SCALE GENOMIC DNA]</scope>
    <source>
        <strain evidence="2 3">CGMCC 1.10390</strain>
    </source>
</reference>
<feature type="compositionally biased region" description="Polar residues" evidence="1">
    <location>
        <begin position="12"/>
        <end position="21"/>
    </location>
</feature>
<comment type="caution">
    <text evidence="2">The sequence shown here is derived from an EMBL/GenBank/DDBJ whole genome shotgun (WGS) entry which is preliminary data.</text>
</comment>
<keyword evidence="3" id="KW-1185">Reference proteome</keyword>
<proteinExistence type="predicted"/>